<feature type="compositionally biased region" description="Polar residues" evidence="4">
    <location>
        <begin position="374"/>
        <end position="387"/>
    </location>
</feature>
<feature type="compositionally biased region" description="Basic and acidic residues" evidence="4">
    <location>
        <begin position="113"/>
        <end position="137"/>
    </location>
</feature>
<feature type="compositionally biased region" description="Acidic residues" evidence="4">
    <location>
        <begin position="96"/>
        <end position="112"/>
    </location>
</feature>
<evidence type="ECO:0000313" key="7">
    <source>
        <dbReference type="EMBL" id="KAL1899630.1"/>
    </source>
</evidence>
<dbReference type="PANTHER" id="PTHR14369:SF0">
    <property type="entry name" value="SURFEIT LOCUS PROTEIN 6"/>
    <property type="match status" value="1"/>
</dbReference>
<feature type="compositionally biased region" description="Basic and acidic residues" evidence="4">
    <location>
        <begin position="325"/>
        <end position="340"/>
    </location>
</feature>
<keyword evidence="8" id="KW-1185">Reference proteome</keyword>
<gene>
    <name evidence="7" type="ORF">Cpir12675_001403</name>
</gene>
<dbReference type="InterPro" id="IPR029190">
    <property type="entry name" value="Rrp14/SURF6_C"/>
</dbReference>
<evidence type="ECO:0000256" key="4">
    <source>
        <dbReference type="SAM" id="MobiDB-lite"/>
    </source>
</evidence>
<feature type="region of interest" description="Disordered" evidence="4">
    <location>
        <begin position="32"/>
        <end position="269"/>
    </location>
</feature>
<proteinExistence type="inferred from homology"/>
<evidence type="ECO:0000259" key="6">
    <source>
        <dbReference type="Pfam" id="PF15459"/>
    </source>
</evidence>
<comment type="subcellular location">
    <subcellularLocation>
        <location evidence="1">Nucleus</location>
    </subcellularLocation>
</comment>
<feature type="region of interest" description="Disordered" evidence="4">
    <location>
        <begin position="295"/>
        <end position="354"/>
    </location>
</feature>
<keyword evidence="3" id="KW-0539">Nucleus</keyword>
<dbReference type="Pfam" id="PF15459">
    <property type="entry name" value="RRP14"/>
    <property type="match status" value="1"/>
</dbReference>
<comment type="similarity">
    <text evidence="2">Belongs to the SURF6 family.</text>
</comment>
<evidence type="ECO:0000259" key="5">
    <source>
        <dbReference type="Pfam" id="PF04935"/>
    </source>
</evidence>
<evidence type="ECO:0000256" key="3">
    <source>
        <dbReference type="ARBA" id="ARBA00023242"/>
    </source>
</evidence>
<dbReference type="InterPro" id="IPR029188">
    <property type="entry name" value="Rrp14_N"/>
</dbReference>
<feature type="domain" description="Ribosomal RNA-processing protein 14/surfeit locus protein 6 C-terminal" evidence="5">
    <location>
        <begin position="306"/>
        <end position="499"/>
    </location>
</feature>
<feature type="compositionally biased region" description="Basic and acidic residues" evidence="4">
    <location>
        <begin position="461"/>
        <end position="503"/>
    </location>
</feature>
<dbReference type="InterPro" id="IPR007019">
    <property type="entry name" value="SURF6"/>
</dbReference>
<reference evidence="7 8" key="1">
    <citation type="journal article" date="2024" name="IMA Fungus">
        <title>IMA Genome - F19 : A genome assembly and annotation guide to empower mycologists, including annotated draft genome sequences of Ceratocystis pirilliformis, Diaporthe australafricana, Fusarium ophioides, Paecilomyces lecythidis, and Sporothrix stenoceras.</title>
        <authorList>
            <person name="Aylward J."/>
            <person name="Wilson A.M."/>
            <person name="Visagie C.M."/>
            <person name="Spraker J."/>
            <person name="Barnes I."/>
            <person name="Buitendag C."/>
            <person name="Ceriani C."/>
            <person name="Del Mar Angel L."/>
            <person name="du Plessis D."/>
            <person name="Fuchs T."/>
            <person name="Gasser K."/>
            <person name="Kramer D."/>
            <person name="Li W."/>
            <person name="Munsamy K."/>
            <person name="Piso A."/>
            <person name="Price J.L."/>
            <person name="Sonnekus B."/>
            <person name="Thomas C."/>
            <person name="van der Nest A."/>
            <person name="van Dijk A."/>
            <person name="van Heerden A."/>
            <person name="van Vuuren N."/>
            <person name="Yilmaz N."/>
            <person name="Duong T.A."/>
            <person name="van der Merwe N.A."/>
            <person name="Wingfield M.J."/>
            <person name="Wingfield B.D."/>
        </authorList>
    </citation>
    <scope>NUCLEOTIDE SEQUENCE [LARGE SCALE GENOMIC DNA]</scope>
    <source>
        <strain evidence="7 8">CMW 12675</strain>
    </source>
</reference>
<evidence type="ECO:0000313" key="8">
    <source>
        <dbReference type="Proteomes" id="UP001583280"/>
    </source>
</evidence>
<organism evidence="7 8">
    <name type="scientific">Ceratocystis pirilliformis</name>
    <dbReference type="NCBI Taxonomy" id="259994"/>
    <lineage>
        <taxon>Eukaryota</taxon>
        <taxon>Fungi</taxon>
        <taxon>Dikarya</taxon>
        <taxon>Ascomycota</taxon>
        <taxon>Pezizomycotina</taxon>
        <taxon>Sordariomycetes</taxon>
        <taxon>Hypocreomycetidae</taxon>
        <taxon>Microascales</taxon>
        <taxon>Ceratocystidaceae</taxon>
        <taxon>Ceratocystis</taxon>
    </lineage>
</organism>
<feature type="compositionally biased region" description="Low complexity" evidence="4">
    <location>
        <begin position="176"/>
        <end position="195"/>
    </location>
</feature>
<feature type="domain" description="Ribosomal RNA-processing protein 14 N-terminal" evidence="6">
    <location>
        <begin position="8"/>
        <end position="72"/>
    </location>
</feature>
<feature type="compositionally biased region" description="Basic residues" evidence="4">
    <location>
        <begin position="449"/>
        <end position="460"/>
    </location>
</feature>
<feature type="compositionally biased region" description="Basic and acidic residues" evidence="4">
    <location>
        <begin position="150"/>
        <end position="172"/>
    </location>
</feature>
<feature type="compositionally biased region" description="Basic residues" evidence="4">
    <location>
        <begin position="504"/>
        <end position="518"/>
    </location>
</feature>
<feature type="compositionally biased region" description="Basic residues" evidence="4">
    <location>
        <begin position="51"/>
        <end position="66"/>
    </location>
</feature>
<dbReference type="PANTHER" id="PTHR14369">
    <property type="entry name" value="SURFEIT LOCUS PROTEIN 6"/>
    <property type="match status" value="1"/>
</dbReference>
<feature type="compositionally biased region" description="Polar residues" evidence="4">
    <location>
        <begin position="216"/>
        <end position="249"/>
    </location>
</feature>
<feature type="region of interest" description="Disordered" evidence="4">
    <location>
        <begin position="374"/>
        <end position="530"/>
    </location>
</feature>
<protein>
    <recommendedName>
        <fullName evidence="9">Ribosomal RNA-processing protein 14</fullName>
    </recommendedName>
</protein>
<accession>A0ABR3ZGT9</accession>
<dbReference type="Pfam" id="PF04935">
    <property type="entry name" value="SURF6"/>
    <property type="match status" value="1"/>
</dbReference>
<comment type="caution">
    <text evidence="7">The sequence shown here is derived from an EMBL/GenBank/DDBJ whole genome shotgun (WGS) entry which is preliminary data.</text>
</comment>
<feature type="compositionally biased region" description="Basic and acidic residues" evidence="4">
    <location>
        <begin position="295"/>
        <end position="316"/>
    </location>
</feature>
<evidence type="ECO:0000256" key="1">
    <source>
        <dbReference type="ARBA" id="ARBA00004123"/>
    </source>
</evidence>
<sequence>MSESLEDRIRDHAAAFNGLLSLIPSKLYYGADATANTTPTTDDGGIDPHNNKKKKKTKAEKKAAKKARLDPDNDANRSAKVVMDEAGRKKRKLQELEEEATQAEEYQEVEGIEPEKPREGLKEIKERIKKVKVDGENKSAVTTSEPAAADETKVQKKSEKLEHKKQKSEQKKATKIAKTATTPTTAGTASSAPKSASKKTKTSETKDDEWIDVETSMLQSPASESKDTSNIPVPSTEELSTMTSGSSSNDVEEPQPQPTTEKPRLIKVPKDTAEFRERFAAKMAALRAARFKENNMEGKPVRTRHELIESRREKQIARKAHKKEQRQVAKRAEEVKREEALASNSPQILSPPGMELELNDTAAKLSFGRVTFGDGSQLSHDLSYSLSRDSKKGPSDPKTALLKLQNAKKRLAAMTPEKRAEIEDKEAWLTARRRAEGEKIRDDELSLKKAVKRKERVKKRSEREWDDRLKGVEKAKADKQKKRETNLRKRTDDKLQRKLDKASGKKRSKLGGAKKKSRPGFEGSSFGKKK</sequence>
<feature type="compositionally biased region" description="Basic and acidic residues" evidence="4">
    <location>
        <begin position="416"/>
        <end position="447"/>
    </location>
</feature>
<evidence type="ECO:0008006" key="9">
    <source>
        <dbReference type="Google" id="ProtNLM"/>
    </source>
</evidence>
<evidence type="ECO:0000256" key="2">
    <source>
        <dbReference type="ARBA" id="ARBA00005904"/>
    </source>
</evidence>
<dbReference type="EMBL" id="JAWDJO010000021">
    <property type="protein sequence ID" value="KAL1899630.1"/>
    <property type="molecule type" value="Genomic_DNA"/>
</dbReference>
<dbReference type="Proteomes" id="UP001583280">
    <property type="component" value="Unassembled WGS sequence"/>
</dbReference>
<name>A0ABR3ZGT9_9PEZI</name>
<feature type="compositionally biased region" description="Basic and acidic residues" evidence="4">
    <location>
        <begin position="67"/>
        <end position="87"/>
    </location>
</feature>
<feature type="compositionally biased region" description="Low complexity" evidence="4">
    <location>
        <begin position="32"/>
        <end position="43"/>
    </location>
</feature>